<comment type="caution">
    <text evidence="1">The sequence shown here is derived from an EMBL/GenBank/DDBJ whole genome shotgun (WGS) entry which is preliminary data.</text>
</comment>
<accession>A0A820TL01</accession>
<dbReference type="EMBL" id="CAJOAY010037957">
    <property type="protein sequence ID" value="CAF4467248.1"/>
    <property type="molecule type" value="Genomic_DNA"/>
</dbReference>
<sequence length="87" mass="10295">MENIQDIFASVYDWSQKIVGLFFYLQTGVIQYESIMQIIQSTIMTVHRLLKSKLLELLYLIRKNLLNHQITHELENIFDLIKPQSSP</sequence>
<name>A0A820TL01_9BILA</name>
<proteinExistence type="predicted"/>
<gene>
    <name evidence="1" type="ORF">OKA104_LOCUS55031</name>
</gene>
<dbReference type="Proteomes" id="UP000663881">
    <property type="component" value="Unassembled WGS sequence"/>
</dbReference>
<evidence type="ECO:0000313" key="2">
    <source>
        <dbReference type="Proteomes" id="UP000663881"/>
    </source>
</evidence>
<feature type="non-terminal residue" evidence="1">
    <location>
        <position position="87"/>
    </location>
</feature>
<reference evidence="1" key="1">
    <citation type="submission" date="2021-02" db="EMBL/GenBank/DDBJ databases">
        <authorList>
            <person name="Nowell W R."/>
        </authorList>
    </citation>
    <scope>NUCLEOTIDE SEQUENCE</scope>
</reference>
<evidence type="ECO:0000313" key="1">
    <source>
        <dbReference type="EMBL" id="CAF4467248.1"/>
    </source>
</evidence>
<dbReference type="AlphaFoldDB" id="A0A820TL01"/>
<protein>
    <submittedName>
        <fullName evidence="1">Uncharacterized protein</fullName>
    </submittedName>
</protein>
<organism evidence="1 2">
    <name type="scientific">Adineta steineri</name>
    <dbReference type="NCBI Taxonomy" id="433720"/>
    <lineage>
        <taxon>Eukaryota</taxon>
        <taxon>Metazoa</taxon>
        <taxon>Spiralia</taxon>
        <taxon>Gnathifera</taxon>
        <taxon>Rotifera</taxon>
        <taxon>Eurotatoria</taxon>
        <taxon>Bdelloidea</taxon>
        <taxon>Adinetida</taxon>
        <taxon>Adinetidae</taxon>
        <taxon>Adineta</taxon>
    </lineage>
</organism>